<dbReference type="Gene3D" id="3.90.550.10">
    <property type="entry name" value="Spore Coat Polysaccharide Biosynthesis Protein SpsA, Chain A"/>
    <property type="match status" value="1"/>
</dbReference>
<evidence type="ECO:0000313" key="5">
    <source>
        <dbReference type="EMBL" id="SEG10731.1"/>
    </source>
</evidence>
<reference evidence="6" key="1">
    <citation type="submission" date="2016-10" db="EMBL/GenBank/DDBJ databases">
        <authorList>
            <person name="Varghese N."/>
            <person name="Submissions S."/>
        </authorList>
    </citation>
    <scope>NUCLEOTIDE SEQUENCE [LARGE SCALE GENOMIC DNA]</scope>
    <source>
        <strain evidence="6">CGMCC 1.9230</strain>
    </source>
</reference>
<dbReference type="InterPro" id="IPR029044">
    <property type="entry name" value="Nucleotide-diphossugar_trans"/>
</dbReference>
<gene>
    <name evidence="5" type="ORF">SAMN04488130_10629</name>
</gene>
<keyword evidence="2" id="KW-0328">Glycosyltransferase</keyword>
<name>A0A1H5XG47_9FLAO</name>
<organism evidence="5 6">
    <name type="scientific">Flavobacterium urumqiense</name>
    <dbReference type="NCBI Taxonomy" id="935224"/>
    <lineage>
        <taxon>Bacteria</taxon>
        <taxon>Pseudomonadati</taxon>
        <taxon>Bacteroidota</taxon>
        <taxon>Flavobacteriia</taxon>
        <taxon>Flavobacteriales</taxon>
        <taxon>Flavobacteriaceae</taxon>
        <taxon>Flavobacterium</taxon>
    </lineage>
</organism>
<sequence length="330" mass="38846">MKISVAMCTYNGEKYIKKQIESILNQSLAVDEIVICDDGSNDKTIEIIEQFQLENPKIISLQKNQVNLGSNKNFEKAISICDGDYIFLSDQDDIWKKEKVKKIIQYFYENESLEAIFTNGELINDKNEKFTEISLWDSVSFMEDQLKNLNDLYLHLIFKSNMVTGATLCIKKEIKNLILPFPDIKNLHHDEWIAVIIASRKKIGYLKEDLISYRLHSEQQIGTKLRIKKNRLKNNHLIIDQILGNSIPKSYADHRRLAKVYYNNYLKFKKFSNNQKNDSHFIFKEISELNLEFFKKCNFSLKKTNPVFYIFTNIIDKIRGKRQFNKQQTV</sequence>
<dbReference type="Pfam" id="PF00535">
    <property type="entry name" value="Glycos_transf_2"/>
    <property type="match status" value="1"/>
</dbReference>
<evidence type="ECO:0000256" key="1">
    <source>
        <dbReference type="ARBA" id="ARBA00006739"/>
    </source>
</evidence>
<dbReference type="AlphaFoldDB" id="A0A1H5XG47"/>
<evidence type="ECO:0000256" key="2">
    <source>
        <dbReference type="ARBA" id="ARBA00022676"/>
    </source>
</evidence>
<dbReference type="PANTHER" id="PTHR43630">
    <property type="entry name" value="POLY-BETA-1,6-N-ACETYL-D-GLUCOSAMINE SYNTHASE"/>
    <property type="match status" value="1"/>
</dbReference>
<evidence type="ECO:0000313" key="6">
    <source>
        <dbReference type="Proteomes" id="UP000236737"/>
    </source>
</evidence>
<dbReference type="GO" id="GO:0016757">
    <property type="term" value="F:glycosyltransferase activity"/>
    <property type="evidence" value="ECO:0007669"/>
    <property type="project" value="UniProtKB-KW"/>
</dbReference>
<dbReference type="EMBL" id="FNVP01000006">
    <property type="protein sequence ID" value="SEG10731.1"/>
    <property type="molecule type" value="Genomic_DNA"/>
</dbReference>
<keyword evidence="3 5" id="KW-0808">Transferase</keyword>
<feature type="domain" description="Glycosyltransferase 2-like" evidence="4">
    <location>
        <begin position="4"/>
        <end position="112"/>
    </location>
</feature>
<dbReference type="OrthoDB" id="9802649at2"/>
<evidence type="ECO:0000259" key="4">
    <source>
        <dbReference type="Pfam" id="PF00535"/>
    </source>
</evidence>
<accession>A0A1H5XG47</accession>
<dbReference type="CDD" id="cd04196">
    <property type="entry name" value="GT_2_like_d"/>
    <property type="match status" value="1"/>
</dbReference>
<keyword evidence="6" id="KW-1185">Reference proteome</keyword>
<dbReference type="InterPro" id="IPR001173">
    <property type="entry name" value="Glyco_trans_2-like"/>
</dbReference>
<protein>
    <submittedName>
        <fullName evidence="5">Glycosyltransferase involved in cell wall bisynthesis</fullName>
    </submittedName>
</protein>
<dbReference type="PANTHER" id="PTHR43630:SF1">
    <property type="entry name" value="POLY-BETA-1,6-N-ACETYL-D-GLUCOSAMINE SYNTHASE"/>
    <property type="match status" value="1"/>
</dbReference>
<dbReference type="SUPFAM" id="SSF53448">
    <property type="entry name" value="Nucleotide-diphospho-sugar transferases"/>
    <property type="match status" value="1"/>
</dbReference>
<proteinExistence type="inferred from homology"/>
<dbReference type="Proteomes" id="UP000236737">
    <property type="component" value="Unassembled WGS sequence"/>
</dbReference>
<comment type="similarity">
    <text evidence="1">Belongs to the glycosyltransferase 2 family.</text>
</comment>
<dbReference type="RefSeq" id="WP_103999793.1">
    <property type="nucleotide sequence ID" value="NZ_FNVP01000006.1"/>
</dbReference>
<evidence type="ECO:0000256" key="3">
    <source>
        <dbReference type="ARBA" id="ARBA00022679"/>
    </source>
</evidence>